<evidence type="ECO:0000256" key="8">
    <source>
        <dbReference type="PIRSR" id="PIRSR600246-2"/>
    </source>
</evidence>
<evidence type="ECO:0000256" key="6">
    <source>
        <dbReference type="ARBA" id="ARBA00022813"/>
    </source>
</evidence>
<dbReference type="EC" id="3.4.19.5" evidence="3"/>
<feature type="active site" description="Nucleophile" evidence="7">
    <location>
        <position position="677"/>
    </location>
</feature>
<dbReference type="EMBL" id="JAMSHJ010000001">
    <property type="protein sequence ID" value="KAI5442150.1"/>
    <property type="molecule type" value="Genomic_DNA"/>
</dbReference>
<feature type="compositionally biased region" description="Polar residues" evidence="10">
    <location>
        <begin position="412"/>
        <end position="446"/>
    </location>
</feature>
<name>A0A9D4YPC3_PEA</name>
<evidence type="ECO:0000256" key="4">
    <source>
        <dbReference type="ARBA" id="ARBA00022670"/>
    </source>
</evidence>
<feature type="binding site" evidence="8">
    <location>
        <begin position="705"/>
        <end position="708"/>
    </location>
    <ligand>
        <name>substrate</name>
    </ligand>
</feature>
<evidence type="ECO:0000256" key="10">
    <source>
        <dbReference type="SAM" id="MobiDB-lite"/>
    </source>
</evidence>
<dbReference type="SUPFAM" id="SSF56235">
    <property type="entry name" value="N-terminal nucleophile aminohydrolases (Ntn hydrolases)"/>
    <property type="match status" value="1"/>
</dbReference>
<keyword evidence="6" id="KW-0068">Autocatalytic cleavage</keyword>
<organism evidence="12 13">
    <name type="scientific">Pisum sativum</name>
    <name type="common">Garden pea</name>
    <name type="synonym">Lathyrus oleraceus</name>
    <dbReference type="NCBI Taxonomy" id="3888"/>
    <lineage>
        <taxon>Eukaryota</taxon>
        <taxon>Viridiplantae</taxon>
        <taxon>Streptophyta</taxon>
        <taxon>Embryophyta</taxon>
        <taxon>Tracheophyta</taxon>
        <taxon>Spermatophyta</taxon>
        <taxon>Magnoliopsida</taxon>
        <taxon>eudicotyledons</taxon>
        <taxon>Gunneridae</taxon>
        <taxon>Pentapetalae</taxon>
        <taxon>rosids</taxon>
        <taxon>fabids</taxon>
        <taxon>Fabales</taxon>
        <taxon>Fabaceae</taxon>
        <taxon>Papilionoideae</taxon>
        <taxon>50 kb inversion clade</taxon>
        <taxon>NPAAA clade</taxon>
        <taxon>Hologalegina</taxon>
        <taxon>IRL clade</taxon>
        <taxon>Fabeae</taxon>
        <taxon>Lathyrus</taxon>
    </lineage>
</organism>
<dbReference type="PANTHER" id="PTHR47718">
    <property type="entry name" value="OS01G0519700 PROTEIN"/>
    <property type="match status" value="1"/>
</dbReference>
<dbReference type="Gene3D" id="3.60.20.30">
    <property type="entry name" value="(Glycosyl)asparaginase"/>
    <property type="match status" value="1"/>
</dbReference>
<protein>
    <recommendedName>
        <fullName evidence="3">beta-aspartyl-peptidase</fullName>
        <ecNumber evidence="3">3.4.19.5</ecNumber>
    </recommendedName>
</protein>
<keyword evidence="5" id="KW-0378">Hydrolase</keyword>
<dbReference type="Pfam" id="PF01112">
    <property type="entry name" value="Asparaginase_2"/>
    <property type="match status" value="1"/>
</dbReference>
<dbReference type="AlphaFoldDB" id="A0A9D4YPC3"/>
<evidence type="ECO:0000313" key="12">
    <source>
        <dbReference type="EMBL" id="KAI5442150.1"/>
    </source>
</evidence>
<dbReference type="GO" id="GO:0008798">
    <property type="term" value="F:beta-aspartyl-peptidase activity"/>
    <property type="evidence" value="ECO:0007669"/>
    <property type="project" value="UniProtKB-EC"/>
</dbReference>
<evidence type="ECO:0000313" key="13">
    <source>
        <dbReference type="Proteomes" id="UP001058974"/>
    </source>
</evidence>
<feature type="compositionally biased region" description="Basic and acidic residues" evidence="10">
    <location>
        <begin position="448"/>
        <end position="469"/>
    </location>
</feature>
<feature type="domain" description="FAR1" evidence="11">
    <location>
        <begin position="51"/>
        <end position="134"/>
    </location>
</feature>
<feature type="compositionally biased region" description="Low complexity" evidence="10">
    <location>
        <begin position="361"/>
        <end position="371"/>
    </location>
</feature>
<evidence type="ECO:0000256" key="1">
    <source>
        <dbReference type="ARBA" id="ARBA00000306"/>
    </source>
</evidence>
<evidence type="ECO:0000256" key="3">
    <source>
        <dbReference type="ARBA" id="ARBA00012879"/>
    </source>
</evidence>
<evidence type="ECO:0000256" key="9">
    <source>
        <dbReference type="PIRSR" id="PIRSR600246-3"/>
    </source>
</evidence>
<dbReference type="FunFam" id="3.60.20.30:FF:000001">
    <property type="entry name" value="Isoaspartyl peptidase/L-asparaginase"/>
    <property type="match status" value="1"/>
</dbReference>
<dbReference type="GO" id="GO:0004067">
    <property type="term" value="F:asparaginase activity"/>
    <property type="evidence" value="ECO:0007669"/>
    <property type="project" value="UniProtKB-ARBA"/>
</dbReference>
<reference evidence="12 13" key="1">
    <citation type="journal article" date="2022" name="Nat. Genet.">
        <title>Improved pea reference genome and pan-genome highlight genomic features and evolutionary characteristics.</title>
        <authorList>
            <person name="Yang T."/>
            <person name="Liu R."/>
            <person name="Luo Y."/>
            <person name="Hu S."/>
            <person name="Wang D."/>
            <person name="Wang C."/>
            <person name="Pandey M.K."/>
            <person name="Ge S."/>
            <person name="Xu Q."/>
            <person name="Li N."/>
            <person name="Li G."/>
            <person name="Huang Y."/>
            <person name="Saxena R.K."/>
            <person name="Ji Y."/>
            <person name="Li M."/>
            <person name="Yan X."/>
            <person name="He Y."/>
            <person name="Liu Y."/>
            <person name="Wang X."/>
            <person name="Xiang C."/>
            <person name="Varshney R.K."/>
            <person name="Ding H."/>
            <person name="Gao S."/>
            <person name="Zong X."/>
        </authorList>
    </citation>
    <scope>NUCLEOTIDE SEQUENCE [LARGE SCALE GENOMIC DNA]</scope>
    <source>
        <strain evidence="12 13">cv. Zhongwan 6</strain>
    </source>
</reference>
<dbReference type="Proteomes" id="UP001058974">
    <property type="component" value="Chromosome 1"/>
</dbReference>
<dbReference type="InterPro" id="IPR029055">
    <property type="entry name" value="Ntn_hydrolases_N"/>
</dbReference>
<evidence type="ECO:0000256" key="7">
    <source>
        <dbReference type="PIRSR" id="PIRSR600246-1"/>
    </source>
</evidence>
<accession>A0A9D4YPC3</accession>
<evidence type="ECO:0000256" key="2">
    <source>
        <dbReference type="ARBA" id="ARBA00011601"/>
    </source>
</evidence>
<feature type="binding site" evidence="8">
    <location>
        <begin position="727"/>
        <end position="730"/>
    </location>
    <ligand>
        <name>substrate</name>
    </ligand>
</feature>
<dbReference type="PANTHER" id="PTHR47718:SF13">
    <property type="entry name" value="OS09G0290500 PROTEIN"/>
    <property type="match status" value="1"/>
</dbReference>
<keyword evidence="4" id="KW-0645">Protease</keyword>
<feature type="region of interest" description="Disordered" evidence="10">
    <location>
        <begin position="361"/>
        <end position="469"/>
    </location>
</feature>
<keyword evidence="13" id="KW-1185">Reference proteome</keyword>
<evidence type="ECO:0000259" key="11">
    <source>
        <dbReference type="Pfam" id="PF03101"/>
    </source>
</evidence>
<comment type="caution">
    <text evidence="12">The sequence shown here is derived from an EMBL/GenBank/DDBJ whole genome shotgun (WGS) entry which is preliminary data.</text>
</comment>
<evidence type="ECO:0000256" key="5">
    <source>
        <dbReference type="ARBA" id="ARBA00022801"/>
    </source>
</evidence>
<feature type="site" description="Cleavage; by autolysis" evidence="9">
    <location>
        <begin position="676"/>
        <end position="677"/>
    </location>
</feature>
<proteinExistence type="predicted"/>
<sequence>MDSSSIFIEYGSSQGEDVEVDHGDCGGYDDDTLWVPAIGMCFSCLEEVKTYYQEYSLKKRFGWRIRSSKKGDDGEVNYLILSCSREGFNISKISCTLKTLPSRPKNCPAKICIKLKQDGFWYITQFESNHSHETSPTKARLLKANKKMNLHVRRTIQINDDAGVRINKTFQSLVKDAGGHENIPFCEKDVRNYINKERRAIGKEGDGKALISYFCKMREENTNFFYDIDLDDDFHVRNVFWVDARSRAAYEYFGDVVTFDTAYLTNKYDMPCGIRGCESPWSINITWLWITFRTYLAFTNVLTFYRAFSRRRVSGMLNWHQLRLLEVLQICLNKAEAGSQQWRNAQELLLSLEKRIAAKSSSVTSHSPAASHVTKREVPKKLSPSSHKGSKFSDSGPGPSSPLQRFPARTASVGSADSSKTSKNSRLSTRNHLNENKLSQSVSSLPESKLEKSDSRTKAKASDRPESKKISAIVNHDKSKIAALPELKVRTSKASSIVQNVSSVKVKTQKLNDNKSPTNLEGTNSMLKKKETGISSIDDGDDNPLIEKTVVMLECEEKSYAPAIFAPMKEYDSAKVKEKPSIAAYKSNIPHFNTGRGSVLTNKGTVGMEASIMDVCETTKGRDFRLKPFHRSGNIERLKQAKDANRVQIDYTQQIQKDTIKNETETSLANGDSQIGTVGCVVVDSNGNLAPATSTGGLVNKMAGRIGDTPVIGAGTYANEFCAVSATGIGEAIIRGTVARDMAAIMEFKGLSLKEAADCVVHECTPKGAVGFLKCSWCIDASSATGITGWFHGTAAGVLQACCSKPSKVQVSGFVVNAGPVQQGKGWCSLLPFEMETRHFQLHQNYVGGVLVKTCDLKEQHRSHLLLQQMTPLV</sequence>
<comment type="catalytic activity">
    <reaction evidence="1">
        <text>Cleavage of a beta-linked Asp residue from the N-terminus of a polypeptide.</text>
        <dbReference type="EC" id="3.4.19.5"/>
    </reaction>
</comment>
<dbReference type="GO" id="GO:0006508">
    <property type="term" value="P:proteolysis"/>
    <property type="evidence" value="ECO:0007669"/>
    <property type="project" value="UniProtKB-KW"/>
</dbReference>
<comment type="subunit">
    <text evidence="2">Heterotetramer of two alpha and two beta chains arranged as a dimer of alpha/beta heterodimers.</text>
</comment>
<dbReference type="Pfam" id="PF03101">
    <property type="entry name" value="FAR1"/>
    <property type="match status" value="1"/>
</dbReference>
<gene>
    <name evidence="12" type="ORF">KIW84_011277</name>
</gene>
<dbReference type="InterPro" id="IPR000246">
    <property type="entry name" value="Peptidase_T2"/>
</dbReference>
<dbReference type="Gramene" id="Psat01G0127700-T1">
    <property type="protein sequence ID" value="KAI5442150.1"/>
    <property type="gene ID" value="KIW84_011277"/>
</dbReference>
<dbReference type="InterPro" id="IPR004330">
    <property type="entry name" value="FAR1_DNA_bnd_dom"/>
</dbReference>